<reference evidence="1" key="1">
    <citation type="submission" date="2023-08" db="EMBL/GenBank/DDBJ databases">
        <authorList>
            <person name="Chen Y."/>
            <person name="Shah S."/>
            <person name="Dougan E. K."/>
            <person name="Thang M."/>
            <person name="Chan C."/>
        </authorList>
    </citation>
    <scope>NUCLEOTIDE SEQUENCE</scope>
</reference>
<accession>A0AA36IZU5</accession>
<sequence length="411" mass="45332">MTGHAFRAMRSAAGIRRAVRARRFSDVPRSEPESQGAKEPWHVFTPRGLAILNTAGNLCALAAAATHDHALVRVLSGAAASCVASFNFLMPKPLKEHQKTAGSWGLAFAVLHFANLALLLHEQNHGLHLTDEQEDIYEHGFQSHGVTPRQFAKLLKAGATFKNYAPGEKISESGRAVNRVLYVTEGTCVAERAAGVVSIEYHQDVFIGTLWPAVWRAEFLGEPMDESAEDEEDWEDSWLIAQAESHGLRGRGTSAELHAMLRTGLEEKVGKLTNIRAGSAWVSDIVAGPKGCRLLEWPLGSFSCAVGSDEQLCKAFKQVETMCLASKIVKGASRKALEGYREILQAMLSDERLTPEEKLALDRYRARHGIPDGEHLKMLETFGWSSEDFEAGMRKGFWSSIRQNWLASHKS</sequence>
<comment type="caution">
    <text evidence="1">The sequence shown here is derived from an EMBL/GenBank/DDBJ whole genome shotgun (WGS) entry which is preliminary data.</text>
</comment>
<dbReference type="AlphaFoldDB" id="A0AA36IZU5"/>
<evidence type="ECO:0000313" key="2">
    <source>
        <dbReference type="Proteomes" id="UP001178507"/>
    </source>
</evidence>
<keyword evidence="2" id="KW-1185">Reference proteome</keyword>
<evidence type="ECO:0008006" key="3">
    <source>
        <dbReference type="Google" id="ProtNLM"/>
    </source>
</evidence>
<evidence type="ECO:0000313" key="1">
    <source>
        <dbReference type="EMBL" id="CAJ1395859.1"/>
    </source>
</evidence>
<dbReference type="EMBL" id="CAUJNA010003212">
    <property type="protein sequence ID" value="CAJ1395859.1"/>
    <property type="molecule type" value="Genomic_DNA"/>
</dbReference>
<dbReference type="Proteomes" id="UP001178507">
    <property type="component" value="Unassembled WGS sequence"/>
</dbReference>
<organism evidence="1 2">
    <name type="scientific">Effrenium voratum</name>
    <dbReference type="NCBI Taxonomy" id="2562239"/>
    <lineage>
        <taxon>Eukaryota</taxon>
        <taxon>Sar</taxon>
        <taxon>Alveolata</taxon>
        <taxon>Dinophyceae</taxon>
        <taxon>Suessiales</taxon>
        <taxon>Symbiodiniaceae</taxon>
        <taxon>Effrenium</taxon>
    </lineage>
</organism>
<protein>
    <recommendedName>
        <fullName evidence="3">Cyclic nucleotide-binding domain-containing protein</fullName>
    </recommendedName>
</protein>
<proteinExistence type="predicted"/>
<gene>
    <name evidence="1" type="ORF">EVOR1521_LOCUS20192</name>
</gene>
<name>A0AA36IZU5_9DINO</name>